<keyword evidence="5" id="KW-1185">Reference proteome</keyword>
<dbReference type="InterPro" id="IPR007129">
    <property type="entry name" value="Ubiqinol_cyt_c_chaperone_CPB3"/>
</dbReference>
<sequence>MLKRWLNNRRLQISGYKLYGAVVDRARDPVYYTDHGVEDTVEGRFDMICLHLFILSCRLLAMGDRGQVLQRAAQEAMIADMDRSLREMGVGDLSVGKEVKKMGAAWFGRLAAYDMAVGSDAPLEALTDAIRRNVYREAETPHAAKLAAYVLAAIDALKNVSDEALSDAKLSLPAVGELVKD</sequence>
<dbReference type="AlphaFoldDB" id="A0AAE9XQ06"/>
<dbReference type="InterPro" id="IPR014569">
    <property type="entry name" value="Ubq_cyt-c_CBP3-rel"/>
</dbReference>
<comment type="similarity">
    <text evidence="1">Belongs to the CBP3 family.</text>
</comment>
<dbReference type="Pfam" id="PF03981">
    <property type="entry name" value="Ubiq_cyt_C_chap"/>
    <property type="match status" value="1"/>
</dbReference>
<dbReference type="KEGG" id="gso:PH603_10595"/>
<evidence type="ECO:0000256" key="1">
    <source>
        <dbReference type="ARBA" id="ARBA00006407"/>
    </source>
</evidence>
<protein>
    <submittedName>
        <fullName evidence="4">Ubiquinol-cytochrome C chaperone family protein</fullName>
    </submittedName>
</protein>
<proteinExistence type="inferred from homology"/>
<dbReference type="InterPro" id="IPR021150">
    <property type="entry name" value="Ubiq_cyt_c_chap"/>
</dbReference>
<evidence type="ECO:0000259" key="3">
    <source>
        <dbReference type="Pfam" id="PF03981"/>
    </source>
</evidence>
<comment type="similarity">
    <text evidence="2">Belongs to the UPF0174 family.</text>
</comment>
<dbReference type="RefSeq" id="WP_289502498.1">
    <property type="nucleotide sequence ID" value="NZ_CP116805.1"/>
</dbReference>
<gene>
    <name evidence="4" type="ORF">PH603_10595</name>
</gene>
<dbReference type="EMBL" id="CP116805">
    <property type="protein sequence ID" value="WCL52986.1"/>
    <property type="molecule type" value="Genomic_DNA"/>
</dbReference>
<organism evidence="4 5">
    <name type="scientific">Gimibacter soli</name>
    <dbReference type="NCBI Taxonomy" id="3024400"/>
    <lineage>
        <taxon>Bacteria</taxon>
        <taxon>Pseudomonadati</taxon>
        <taxon>Pseudomonadota</taxon>
        <taxon>Alphaproteobacteria</taxon>
        <taxon>Kordiimonadales</taxon>
        <taxon>Temperatibacteraceae</taxon>
        <taxon>Gimibacter</taxon>
    </lineage>
</organism>
<dbReference type="Proteomes" id="UP001217500">
    <property type="component" value="Chromosome"/>
</dbReference>
<evidence type="ECO:0000313" key="5">
    <source>
        <dbReference type="Proteomes" id="UP001217500"/>
    </source>
</evidence>
<name>A0AAE9XQ06_9PROT</name>
<evidence type="ECO:0000313" key="4">
    <source>
        <dbReference type="EMBL" id="WCL52986.1"/>
    </source>
</evidence>
<dbReference type="PIRSF" id="PIRSF032079">
    <property type="entry name" value="UCP032079"/>
    <property type="match status" value="1"/>
</dbReference>
<evidence type="ECO:0000256" key="2">
    <source>
        <dbReference type="ARBA" id="ARBA00006436"/>
    </source>
</evidence>
<dbReference type="PANTHER" id="PTHR12184">
    <property type="entry name" value="UBIQUINOL-CYTOCHROME C REDUCTASE COMPLEX ASSEMBLY FACTOR 1 FAMILY MEMBER"/>
    <property type="match status" value="1"/>
</dbReference>
<accession>A0AAE9XQ06</accession>
<reference evidence="4" key="1">
    <citation type="submission" date="2023-01" db="EMBL/GenBank/DDBJ databases">
        <title>The genome sequence of Kordiimonadaceae bacterium 6D33.</title>
        <authorList>
            <person name="Liu Y."/>
        </authorList>
    </citation>
    <scope>NUCLEOTIDE SEQUENCE</scope>
    <source>
        <strain evidence="4">6D33</strain>
    </source>
</reference>
<feature type="domain" description="Ubiquinol-cytochrome c chaperone" evidence="3">
    <location>
        <begin position="34"/>
        <end position="169"/>
    </location>
</feature>
<dbReference type="PANTHER" id="PTHR12184:SF1">
    <property type="entry name" value="UBIQUINOL-CYTOCHROME-C REDUCTASE COMPLEX ASSEMBLY FACTOR 1"/>
    <property type="match status" value="1"/>
</dbReference>